<evidence type="ECO:0000256" key="7">
    <source>
        <dbReference type="SAM" id="Phobius"/>
    </source>
</evidence>
<feature type="domain" description="Peptidase M48" evidence="8">
    <location>
        <begin position="94"/>
        <end position="317"/>
    </location>
</feature>
<keyword evidence="3 6" id="KW-0378">Hydrolase</keyword>
<feature type="transmembrane region" description="Helical" evidence="7">
    <location>
        <begin position="160"/>
        <end position="179"/>
    </location>
</feature>
<evidence type="ECO:0000256" key="5">
    <source>
        <dbReference type="ARBA" id="ARBA00023049"/>
    </source>
</evidence>
<accession>A0A378Y8X4</accession>
<protein>
    <submittedName>
        <fullName evidence="9">Peptidase family M48</fullName>
    </submittedName>
</protein>
<comment type="cofactor">
    <cofactor evidence="6">
        <name>Zn(2+)</name>
        <dbReference type="ChEBI" id="CHEBI:29105"/>
    </cofactor>
    <text evidence="6">Binds 1 zinc ion per subunit.</text>
</comment>
<dbReference type="GO" id="GO:0006508">
    <property type="term" value="P:proteolysis"/>
    <property type="evidence" value="ECO:0007669"/>
    <property type="project" value="UniProtKB-KW"/>
</dbReference>
<feature type="transmembrane region" description="Helical" evidence="7">
    <location>
        <begin position="26"/>
        <end position="48"/>
    </location>
</feature>
<evidence type="ECO:0000256" key="4">
    <source>
        <dbReference type="ARBA" id="ARBA00022833"/>
    </source>
</evidence>
<dbReference type="AlphaFoldDB" id="A0A378Y8X4"/>
<dbReference type="Pfam" id="PF01435">
    <property type="entry name" value="Peptidase_M48"/>
    <property type="match status" value="1"/>
</dbReference>
<dbReference type="OrthoDB" id="4554621at2"/>
<keyword evidence="1 6" id="KW-0645">Protease</keyword>
<name>A0A378Y8X4_9NOCA</name>
<evidence type="ECO:0000256" key="2">
    <source>
        <dbReference type="ARBA" id="ARBA00022723"/>
    </source>
</evidence>
<dbReference type="InterPro" id="IPR001915">
    <property type="entry name" value="Peptidase_M48"/>
</dbReference>
<comment type="similarity">
    <text evidence="6">Belongs to the peptidase M48 family.</text>
</comment>
<reference evidence="9 10" key="1">
    <citation type="submission" date="2018-06" db="EMBL/GenBank/DDBJ databases">
        <authorList>
            <consortium name="Pathogen Informatics"/>
            <person name="Doyle S."/>
        </authorList>
    </citation>
    <scope>NUCLEOTIDE SEQUENCE [LARGE SCALE GENOMIC DNA]</scope>
    <source>
        <strain evidence="9 10">NCTC1934</strain>
    </source>
</reference>
<evidence type="ECO:0000313" key="9">
    <source>
        <dbReference type="EMBL" id="SUA73173.1"/>
    </source>
</evidence>
<dbReference type="GO" id="GO:0004222">
    <property type="term" value="F:metalloendopeptidase activity"/>
    <property type="evidence" value="ECO:0007669"/>
    <property type="project" value="InterPro"/>
</dbReference>
<keyword evidence="7" id="KW-1133">Transmembrane helix</keyword>
<organism evidence="9 10">
    <name type="scientific">Nocardia otitidiscaviarum</name>
    <dbReference type="NCBI Taxonomy" id="1823"/>
    <lineage>
        <taxon>Bacteria</taxon>
        <taxon>Bacillati</taxon>
        <taxon>Actinomycetota</taxon>
        <taxon>Actinomycetes</taxon>
        <taxon>Mycobacteriales</taxon>
        <taxon>Nocardiaceae</taxon>
        <taxon>Nocardia</taxon>
    </lineage>
</organism>
<feature type="transmembrane region" description="Helical" evidence="7">
    <location>
        <begin position="215"/>
        <end position="243"/>
    </location>
</feature>
<proteinExistence type="inferred from homology"/>
<evidence type="ECO:0000259" key="8">
    <source>
        <dbReference type="Pfam" id="PF01435"/>
    </source>
</evidence>
<keyword evidence="5 6" id="KW-0482">Metalloprotease</keyword>
<dbReference type="Gene3D" id="3.30.2010.10">
    <property type="entry name" value="Metalloproteases ('zincins'), catalytic domain"/>
    <property type="match status" value="1"/>
</dbReference>
<keyword evidence="7" id="KW-0472">Membrane</keyword>
<dbReference type="GO" id="GO:0046872">
    <property type="term" value="F:metal ion binding"/>
    <property type="evidence" value="ECO:0007669"/>
    <property type="project" value="UniProtKB-KW"/>
</dbReference>
<dbReference type="RefSeq" id="WP_081592689.1">
    <property type="nucleotide sequence ID" value="NZ_UGRY01000002.1"/>
</dbReference>
<keyword evidence="4 6" id="KW-0862">Zinc</keyword>
<evidence type="ECO:0000256" key="1">
    <source>
        <dbReference type="ARBA" id="ARBA00022670"/>
    </source>
</evidence>
<keyword evidence="7" id="KW-0812">Transmembrane</keyword>
<evidence type="ECO:0000256" key="6">
    <source>
        <dbReference type="RuleBase" id="RU003983"/>
    </source>
</evidence>
<feature type="transmembrane region" description="Helical" evidence="7">
    <location>
        <begin position="54"/>
        <end position="74"/>
    </location>
</feature>
<evidence type="ECO:0000313" key="10">
    <source>
        <dbReference type="Proteomes" id="UP000255467"/>
    </source>
</evidence>
<keyword evidence="2" id="KW-0479">Metal-binding</keyword>
<sequence>MSTPRLEAAGARERARYRRALRRYRYVSTAVRVVVSMPAVVLSGMIVARLGGLFGLWGTIIALELWLLSLVPVVDQTRAQRRQRLEGCVAPTPEQARRLTPAWREVVGAAGVPATDYAISVPESEEVRGSASDGRIIEISSAAVHRMAPAQLRALLAHELGHLLSATHYFWYVMLYWYALPLRALPVAVSITREVRSRTQRRRTPLDGMLVAADAAAWAAVIALLIWLFGLRGALVAIALLVAQRLATRAIDRRDEWVADRVAVDLGFGSGVVSWLREYGHDFRGERRGSGPPSWPDRLFTLVSTHPLVHDRIGMAEAMVFVRERDSR</sequence>
<evidence type="ECO:0000256" key="3">
    <source>
        <dbReference type="ARBA" id="ARBA00022801"/>
    </source>
</evidence>
<gene>
    <name evidence="9" type="ORF">NCTC1934_00609</name>
</gene>
<dbReference type="Proteomes" id="UP000255467">
    <property type="component" value="Unassembled WGS sequence"/>
</dbReference>
<keyword evidence="10" id="KW-1185">Reference proteome</keyword>
<dbReference type="EMBL" id="UGRY01000002">
    <property type="protein sequence ID" value="SUA73173.1"/>
    <property type="molecule type" value="Genomic_DNA"/>
</dbReference>